<name>A0ABT9KH85_9ACTN</name>
<comment type="caution">
    <text evidence="2">The sequence shown here is derived from an EMBL/GenBank/DDBJ whole genome shotgun (WGS) entry which is preliminary data.</text>
</comment>
<keyword evidence="3" id="KW-1185">Reference proteome</keyword>
<feature type="region of interest" description="Disordered" evidence="1">
    <location>
        <begin position="81"/>
        <end position="142"/>
    </location>
</feature>
<reference evidence="2 3" key="1">
    <citation type="submission" date="2023-07" db="EMBL/GenBank/DDBJ databases">
        <title>Sequencing the genomes of 1000 actinobacteria strains.</title>
        <authorList>
            <person name="Klenk H.-P."/>
        </authorList>
    </citation>
    <scope>NUCLEOTIDE SEQUENCE [LARGE SCALE GENOMIC DNA]</scope>
    <source>
        <strain evidence="2 3">DSM 41600</strain>
    </source>
</reference>
<dbReference type="Proteomes" id="UP001234880">
    <property type="component" value="Unassembled WGS sequence"/>
</dbReference>
<evidence type="ECO:0000313" key="3">
    <source>
        <dbReference type="Proteomes" id="UP001234880"/>
    </source>
</evidence>
<feature type="compositionally biased region" description="Basic residues" evidence="1">
    <location>
        <begin position="83"/>
        <end position="106"/>
    </location>
</feature>
<organism evidence="2 3">
    <name type="scientific">Streptomyces demainii</name>
    <dbReference type="NCBI Taxonomy" id="588122"/>
    <lineage>
        <taxon>Bacteria</taxon>
        <taxon>Bacillati</taxon>
        <taxon>Actinomycetota</taxon>
        <taxon>Actinomycetes</taxon>
        <taxon>Kitasatosporales</taxon>
        <taxon>Streptomycetaceae</taxon>
        <taxon>Streptomyces</taxon>
    </lineage>
</organism>
<accession>A0ABT9KH85</accession>
<gene>
    <name evidence="2" type="ORF">JOF35_000042</name>
</gene>
<dbReference type="EMBL" id="JAURUE010000001">
    <property type="protein sequence ID" value="MDP9607765.1"/>
    <property type="molecule type" value="Genomic_DNA"/>
</dbReference>
<evidence type="ECO:0000313" key="2">
    <source>
        <dbReference type="EMBL" id="MDP9607765.1"/>
    </source>
</evidence>
<evidence type="ECO:0000256" key="1">
    <source>
        <dbReference type="SAM" id="MobiDB-lite"/>
    </source>
</evidence>
<sequence length="165" mass="18390">MDTKHCAVDGWVDAIPAPGTGWGTARFHLIHSPTDATVDGLEVLEAAPAPVFYDLVLKRFGNYVVVFDADHHQVPDVHCLRPLGRRGRQPRRDRRPHRRLRGRRHPMTTDLPAQRTVLERSPAGHPRGSWPADEYAAAQQTQGTDAPVVIDLNSDQFLVATDTTH</sequence>
<protein>
    <submittedName>
        <fullName evidence="2">Uncharacterized protein</fullName>
    </submittedName>
</protein>
<dbReference type="RefSeq" id="WP_370594990.1">
    <property type="nucleotide sequence ID" value="NZ_JAURUE010000001.1"/>
</dbReference>
<proteinExistence type="predicted"/>